<reference evidence="2 3" key="1">
    <citation type="submission" date="2017-03" db="EMBL/GenBank/DDBJ databases">
        <title>Genome analysis of strain PAMC 26577.</title>
        <authorList>
            <person name="Oh H.-M."/>
            <person name="Yang J.-A."/>
        </authorList>
    </citation>
    <scope>NUCLEOTIDE SEQUENCE [LARGE SCALE GENOMIC DNA]</scope>
    <source>
        <strain evidence="2 3">PAMC 26577</strain>
    </source>
</reference>
<feature type="domain" description="LysR substrate-binding" evidence="1">
    <location>
        <begin position="43"/>
        <end position="247"/>
    </location>
</feature>
<accession>A0A242M9J4</accession>
<dbReference type="Pfam" id="PF03466">
    <property type="entry name" value="LysR_substrate"/>
    <property type="match status" value="1"/>
</dbReference>
<evidence type="ECO:0000313" key="3">
    <source>
        <dbReference type="Proteomes" id="UP000195221"/>
    </source>
</evidence>
<dbReference type="PANTHER" id="PTHR30427:SF1">
    <property type="entry name" value="TRANSCRIPTIONAL ACTIVATOR PROTEIN LYSR"/>
    <property type="match status" value="1"/>
</dbReference>
<dbReference type="SUPFAM" id="SSF53850">
    <property type="entry name" value="Periplasmic binding protein-like II"/>
    <property type="match status" value="1"/>
</dbReference>
<protein>
    <submittedName>
        <fullName evidence="2">Transcriptional regulator, LysR family</fullName>
    </submittedName>
</protein>
<dbReference type="Gene3D" id="3.40.190.290">
    <property type="match status" value="1"/>
</dbReference>
<proteinExistence type="predicted"/>
<dbReference type="Proteomes" id="UP000195221">
    <property type="component" value="Unassembled WGS sequence"/>
</dbReference>
<evidence type="ECO:0000259" key="1">
    <source>
        <dbReference type="Pfam" id="PF03466"/>
    </source>
</evidence>
<name>A0A242M9J4_CABSO</name>
<dbReference type="GO" id="GO:0043565">
    <property type="term" value="F:sequence-specific DNA binding"/>
    <property type="evidence" value="ECO:0007669"/>
    <property type="project" value="TreeGrafter"/>
</dbReference>
<dbReference type="PANTHER" id="PTHR30427">
    <property type="entry name" value="TRANSCRIPTIONAL ACTIVATOR PROTEIN LYSR"/>
    <property type="match status" value="1"/>
</dbReference>
<gene>
    <name evidence="2" type="ORF">PAMC26577_35900</name>
</gene>
<dbReference type="EMBL" id="NBTZ01000148">
    <property type="protein sequence ID" value="OTP67770.1"/>
    <property type="molecule type" value="Genomic_DNA"/>
</dbReference>
<sequence>MPLFDRVNGRLRPTPEAEALLPDVADIFNRLDAVERLSRDLAGGLRGSLSIAATSPLANGLLAQTVASFTKARPHAKIALQSLGSPVVLERVLNREADIGLAYEPIISAQVETEVLSRGSITCVLPESHPLANRSSISPADLVPYAIVTYLPQALLRPYVDKAMSDAGVALNISVEVGLSITGIMLAFNGAGVALVEPDLLRAMRLPGMVSRPLVPQVEFKSLLILNRSAPRSRIVLEFIDCLRAQAAAA</sequence>
<comment type="caution">
    <text evidence="2">The sequence shown here is derived from an EMBL/GenBank/DDBJ whole genome shotgun (WGS) entry which is preliminary data.</text>
</comment>
<evidence type="ECO:0000313" key="2">
    <source>
        <dbReference type="EMBL" id="OTP67770.1"/>
    </source>
</evidence>
<dbReference type="AlphaFoldDB" id="A0A242M9J4"/>
<dbReference type="InterPro" id="IPR005119">
    <property type="entry name" value="LysR_subst-bd"/>
</dbReference>
<organism evidence="2 3">
    <name type="scientific">Caballeronia sordidicola</name>
    <name type="common">Burkholderia sordidicola</name>
    <dbReference type="NCBI Taxonomy" id="196367"/>
    <lineage>
        <taxon>Bacteria</taxon>
        <taxon>Pseudomonadati</taxon>
        <taxon>Pseudomonadota</taxon>
        <taxon>Betaproteobacteria</taxon>
        <taxon>Burkholderiales</taxon>
        <taxon>Burkholderiaceae</taxon>
        <taxon>Caballeronia</taxon>
    </lineage>
</organism>
<dbReference type="GO" id="GO:0010628">
    <property type="term" value="P:positive regulation of gene expression"/>
    <property type="evidence" value="ECO:0007669"/>
    <property type="project" value="TreeGrafter"/>
</dbReference>